<reference evidence="4 5" key="1">
    <citation type="submission" date="2023-11" db="EMBL/GenBank/DDBJ databases">
        <title>Gilvimarinus fulvus sp. nov., isolated from the surface of Kelp.</title>
        <authorList>
            <person name="Sun Y.Y."/>
            <person name="Gong Y."/>
            <person name="Du Z.J."/>
        </authorList>
    </citation>
    <scope>NUCLEOTIDE SEQUENCE [LARGE SCALE GENOMIC DNA]</scope>
    <source>
        <strain evidence="4 5">SDUM040013</strain>
    </source>
</reference>
<evidence type="ECO:0000259" key="3">
    <source>
        <dbReference type="Pfam" id="PF00512"/>
    </source>
</evidence>
<keyword evidence="5" id="KW-1185">Reference proteome</keyword>
<dbReference type="RefSeq" id="WP_302724662.1">
    <property type="nucleotide sequence ID" value="NZ_JAULRU010000823.1"/>
</dbReference>
<dbReference type="InterPro" id="IPR036097">
    <property type="entry name" value="HisK_dim/P_sf"/>
</dbReference>
<dbReference type="Pfam" id="PF00512">
    <property type="entry name" value="HisKA"/>
    <property type="match status" value="1"/>
</dbReference>
<dbReference type="SUPFAM" id="SSF47384">
    <property type="entry name" value="Homodimeric domain of signal transducing histidine kinase"/>
    <property type="match status" value="1"/>
</dbReference>
<proteinExistence type="predicted"/>
<gene>
    <name evidence="4" type="ORF">SCD92_04560</name>
</gene>
<comment type="caution">
    <text evidence="4">The sequence shown here is derived from an EMBL/GenBank/DDBJ whole genome shotgun (WGS) entry which is preliminary data.</text>
</comment>
<evidence type="ECO:0000313" key="4">
    <source>
        <dbReference type="EMBL" id="MDX6848619.1"/>
    </source>
</evidence>
<comment type="catalytic activity">
    <reaction evidence="1">
        <text>ATP + protein L-histidine = ADP + protein N-phospho-L-histidine.</text>
        <dbReference type="EC" id="2.7.13.3"/>
    </reaction>
</comment>
<name>A0ABU4S052_9GAMM</name>
<feature type="domain" description="Signal transduction histidine kinase dimerisation/phosphoacceptor" evidence="3">
    <location>
        <begin position="6"/>
        <end position="60"/>
    </location>
</feature>
<evidence type="ECO:0000256" key="2">
    <source>
        <dbReference type="ARBA" id="ARBA00012438"/>
    </source>
</evidence>
<dbReference type="CDD" id="cd00082">
    <property type="entry name" value="HisKA"/>
    <property type="match status" value="1"/>
</dbReference>
<dbReference type="Proteomes" id="UP001273505">
    <property type="component" value="Unassembled WGS sequence"/>
</dbReference>
<dbReference type="EC" id="2.7.13.3" evidence="2"/>
<dbReference type="EMBL" id="JAXAFO010000005">
    <property type="protein sequence ID" value="MDX6848619.1"/>
    <property type="molecule type" value="Genomic_DNA"/>
</dbReference>
<organism evidence="4 5">
    <name type="scientific">Gilvimarinus gilvus</name>
    <dbReference type="NCBI Taxonomy" id="3058038"/>
    <lineage>
        <taxon>Bacteria</taxon>
        <taxon>Pseudomonadati</taxon>
        <taxon>Pseudomonadota</taxon>
        <taxon>Gammaproteobacteria</taxon>
        <taxon>Cellvibrionales</taxon>
        <taxon>Cellvibrionaceae</taxon>
        <taxon>Gilvimarinus</taxon>
    </lineage>
</organism>
<protein>
    <recommendedName>
        <fullName evidence="2">histidine kinase</fullName>
        <ecNumber evidence="2">2.7.13.3</ecNumber>
    </recommendedName>
</protein>
<sequence length="72" mass="8109">MTDDLRKIVHDARNPLNNISVNAELGKLSLESLDDKARAIEVLDTIVRECKRCSDVLDTLTEAIAQSEQEER</sequence>
<dbReference type="GO" id="GO:0016301">
    <property type="term" value="F:kinase activity"/>
    <property type="evidence" value="ECO:0007669"/>
    <property type="project" value="UniProtKB-KW"/>
</dbReference>
<dbReference type="Gene3D" id="1.10.287.130">
    <property type="match status" value="1"/>
</dbReference>
<accession>A0ABU4S052</accession>
<keyword evidence="4" id="KW-0418">Kinase</keyword>
<keyword evidence="4" id="KW-0808">Transferase</keyword>
<evidence type="ECO:0000256" key="1">
    <source>
        <dbReference type="ARBA" id="ARBA00000085"/>
    </source>
</evidence>
<dbReference type="InterPro" id="IPR003661">
    <property type="entry name" value="HisK_dim/P_dom"/>
</dbReference>
<evidence type="ECO:0000313" key="5">
    <source>
        <dbReference type="Proteomes" id="UP001273505"/>
    </source>
</evidence>